<sequence length="274" mass="30152">MKHFIAGLACVAGTVLTVPANMTTAQASVVSSSAVDQVNALRQQFRAGRGVRVAETVRLSLRAKRTVTVRRKGTLQFGPSGIVGAHFVRRATVRPPLEKSDPVNVRHMISVGETYYHFDATPADENLPEGKKWVRASAHRPFQKWHAAFGDQDLNVLEPGTLALLLRSAARRLPDQGGVQYGGVIAQAELYKASRSFRDQRFLFEPGGKEGRLKIAWRLWVNRTGLVTRLVTSRGNDGMFHKASSDTRYTGWGSEVTITAPPADQVIDEADVDY</sequence>
<accession>A0ABW8A1X8</accession>
<dbReference type="RefSeq" id="WP_397020577.1">
    <property type="nucleotide sequence ID" value="NZ_JBITMB010000003.1"/>
</dbReference>
<protein>
    <recommendedName>
        <fullName evidence="4">LppX_LprAFG lipoprotein</fullName>
    </recommendedName>
</protein>
<evidence type="ECO:0000313" key="3">
    <source>
        <dbReference type="Proteomes" id="UP001612928"/>
    </source>
</evidence>
<gene>
    <name evidence="2" type="ORF">ACIBP5_12575</name>
</gene>
<keyword evidence="3" id="KW-1185">Reference proteome</keyword>
<name>A0ABW8A1X8_9ACTN</name>
<reference evidence="2 3" key="1">
    <citation type="submission" date="2024-10" db="EMBL/GenBank/DDBJ databases">
        <title>The Natural Products Discovery Center: Release of the First 8490 Sequenced Strains for Exploring Actinobacteria Biosynthetic Diversity.</title>
        <authorList>
            <person name="Kalkreuter E."/>
            <person name="Kautsar S.A."/>
            <person name="Yang D."/>
            <person name="Bader C.D."/>
            <person name="Teijaro C.N."/>
            <person name="Fluegel L."/>
            <person name="Davis C.M."/>
            <person name="Simpson J.R."/>
            <person name="Lauterbach L."/>
            <person name="Steele A.D."/>
            <person name="Gui C."/>
            <person name="Meng S."/>
            <person name="Li G."/>
            <person name="Viehrig K."/>
            <person name="Ye F."/>
            <person name="Su P."/>
            <person name="Kiefer A.F."/>
            <person name="Nichols A."/>
            <person name="Cepeda A.J."/>
            <person name="Yan W."/>
            <person name="Fan B."/>
            <person name="Jiang Y."/>
            <person name="Adhikari A."/>
            <person name="Zheng C.-J."/>
            <person name="Schuster L."/>
            <person name="Cowan T.M."/>
            <person name="Smanski M.J."/>
            <person name="Chevrette M.G."/>
            <person name="De Carvalho L.P.S."/>
            <person name="Shen B."/>
        </authorList>
    </citation>
    <scope>NUCLEOTIDE SEQUENCE [LARGE SCALE GENOMIC DNA]</scope>
    <source>
        <strain evidence="2 3">NPDC049503</strain>
    </source>
</reference>
<evidence type="ECO:0000256" key="1">
    <source>
        <dbReference type="SAM" id="SignalP"/>
    </source>
</evidence>
<dbReference type="Proteomes" id="UP001612928">
    <property type="component" value="Unassembled WGS sequence"/>
</dbReference>
<proteinExistence type="predicted"/>
<keyword evidence="1" id="KW-0732">Signal</keyword>
<organism evidence="2 3">
    <name type="scientific">Nonomuraea indica</name>
    <dbReference type="NCBI Taxonomy" id="1581193"/>
    <lineage>
        <taxon>Bacteria</taxon>
        <taxon>Bacillati</taxon>
        <taxon>Actinomycetota</taxon>
        <taxon>Actinomycetes</taxon>
        <taxon>Streptosporangiales</taxon>
        <taxon>Streptosporangiaceae</taxon>
        <taxon>Nonomuraea</taxon>
    </lineage>
</organism>
<evidence type="ECO:0000313" key="2">
    <source>
        <dbReference type="EMBL" id="MFI7440781.1"/>
    </source>
</evidence>
<feature type="signal peptide" evidence="1">
    <location>
        <begin position="1"/>
        <end position="27"/>
    </location>
</feature>
<comment type="caution">
    <text evidence="2">The sequence shown here is derived from an EMBL/GenBank/DDBJ whole genome shotgun (WGS) entry which is preliminary data.</text>
</comment>
<evidence type="ECO:0008006" key="4">
    <source>
        <dbReference type="Google" id="ProtNLM"/>
    </source>
</evidence>
<dbReference type="EMBL" id="JBITMB010000003">
    <property type="protein sequence ID" value="MFI7440781.1"/>
    <property type="molecule type" value="Genomic_DNA"/>
</dbReference>
<feature type="chain" id="PRO_5045852714" description="LppX_LprAFG lipoprotein" evidence="1">
    <location>
        <begin position="28"/>
        <end position="274"/>
    </location>
</feature>